<feature type="region of interest" description="Disordered" evidence="1">
    <location>
        <begin position="1"/>
        <end position="118"/>
    </location>
</feature>
<dbReference type="OrthoDB" id="10252707at2759"/>
<dbReference type="AlphaFoldDB" id="A0A2R5G8Z3"/>
<dbReference type="InterPro" id="IPR027159">
    <property type="entry name" value="CBP80"/>
</dbReference>
<dbReference type="GO" id="GO:0000184">
    <property type="term" value="P:nuclear-transcribed mRNA catabolic process, nonsense-mediated decay"/>
    <property type="evidence" value="ECO:0007669"/>
    <property type="project" value="TreeGrafter"/>
</dbReference>
<dbReference type="Pfam" id="PF09090">
    <property type="entry name" value="MIF4G_like_2"/>
    <property type="match status" value="1"/>
</dbReference>
<comment type="caution">
    <text evidence="3">The sequence shown here is derived from an EMBL/GenBank/DDBJ whole genome shotgun (WGS) entry which is preliminary data.</text>
</comment>
<dbReference type="InterPro" id="IPR015174">
    <property type="entry name" value="MIF4G-like_typ-2"/>
</dbReference>
<dbReference type="SUPFAM" id="SSF48371">
    <property type="entry name" value="ARM repeat"/>
    <property type="match status" value="3"/>
</dbReference>
<dbReference type="EMBL" id="BEYU01000006">
    <property type="protein sequence ID" value="GBG24531.1"/>
    <property type="molecule type" value="Genomic_DNA"/>
</dbReference>
<feature type="region of interest" description="Disordered" evidence="1">
    <location>
        <begin position="572"/>
        <end position="597"/>
    </location>
</feature>
<feature type="compositionally biased region" description="Low complexity" evidence="1">
    <location>
        <begin position="63"/>
        <end position="80"/>
    </location>
</feature>
<dbReference type="PANTHER" id="PTHR12412">
    <property type="entry name" value="CAP BINDING PROTEIN"/>
    <property type="match status" value="1"/>
</dbReference>
<dbReference type="GO" id="GO:0005634">
    <property type="term" value="C:nucleus"/>
    <property type="evidence" value="ECO:0007669"/>
    <property type="project" value="TreeGrafter"/>
</dbReference>
<name>A0A2R5G8Z3_9STRA</name>
<dbReference type="GO" id="GO:0003729">
    <property type="term" value="F:mRNA binding"/>
    <property type="evidence" value="ECO:0007669"/>
    <property type="project" value="TreeGrafter"/>
</dbReference>
<keyword evidence="4" id="KW-1185">Reference proteome</keyword>
<dbReference type="PANTHER" id="PTHR12412:SF2">
    <property type="entry name" value="NUCLEAR CAP-BINDING PROTEIN SUBUNIT 1"/>
    <property type="match status" value="1"/>
</dbReference>
<dbReference type="InParanoid" id="A0A2R5G8Z3"/>
<proteinExistence type="predicted"/>
<evidence type="ECO:0000313" key="3">
    <source>
        <dbReference type="EMBL" id="GBG24531.1"/>
    </source>
</evidence>
<dbReference type="GO" id="GO:0005846">
    <property type="term" value="C:nuclear cap binding complex"/>
    <property type="evidence" value="ECO:0007669"/>
    <property type="project" value="InterPro"/>
</dbReference>
<feature type="compositionally biased region" description="Basic and acidic residues" evidence="1">
    <location>
        <begin position="1"/>
        <end position="10"/>
    </location>
</feature>
<dbReference type="GO" id="GO:0000339">
    <property type="term" value="F:RNA cap binding"/>
    <property type="evidence" value="ECO:0007669"/>
    <property type="project" value="InterPro"/>
</dbReference>
<dbReference type="InterPro" id="IPR016024">
    <property type="entry name" value="ARM-type_fold"/>
</dbReference>
<feature type="domain" description="MIF4G-like type 2" evidence="2">
    <location>
        <begin position="663"/>
        <end position="805"/>
    </location>
</feature>
<dbReference type="GO" id="GO:0006406">
    <property type="term" value="P:mRNA export from nucleus"/>
    <property type="evidence" value="ECO:0007669"/>
    <property type="project" value="InterPro"/>
</dbReference>
<dbReference type="Proteomes" id="UP000241890">
    <property type="component" value="Unassembled WGS sequence"/>
</dbReference>
<gene>
    <name evidence="3" type="ORF">FCC1311_007502</name>
</gene>
<accession>A0A2R5G8Z3</accession>
<organism evidence="3 4">
    <name type="scientific">Hondaea fermentalgiana</name>
    <dbReference type="NCBI Taxonomy" id="2315210"/>
    <lineage>
        <taxon>Eukaryota</taxon>
        <taxon>Sar</taxon>
        <taxon>Stramenopiles</taxon>
        <taxon>Bigyra</taxon>
        <taxon>Labyrinthulomycetes</taxon>
        <taxon>Thraustochytrida</taxon>
        <taxon>Thraustochytriidae</taxon>
        <taxon>Hondaea</taxon>
    </lineage>
</organism>
<evidence type="ECO:0000313" key="4">
    <source>
        <dbReference type="Proteomes" id="UP000241890"/>
    </source>
</evidence>
<protein>
    <submittedName>
        <fullName evidence="3">Nuclear cap-binding protein subunit 1</fullName>
    </submittedName>
</protein>
<dbReference type="Gene3D" id="1.25.40.180">
    <property type="match status" value="3"/>
</dbReference>
<evidence type="ECO:0000259" key="2">
    <source>
        <dbReference type="Pfam" id="PF09090"/>
    </source>
</evidence>
<sequence>MTAKRPREEGQEAGGATDLEAAMPATNGGDQDEGEHADAVAPQQSPAGAEKKRGAAQNKEADGAANGEDAEAGKAGNDGAAQEEAVPLKRQRTGLADELAGGEPGPSADKENDEDEDEVMVRRAFKRNDAVAARIKMLMVKVGQGALKAEAAKKLEGQLCMLAGALEKDVEHHGDVIVASLIECGCSFGWKAAVYGTLVGLLPSSVQISAARCTEKRLLRCLRGDMQFHAQGAVVLRLLCEMANAHVVAVAPLLEIMALLADGGAAWMVVRALPWLRVARKHEAPSGPASEDFTALVEANKSAIDAVIAKLDALAEDKVPGWQHARGLLEGEERADDGLILRPYELDGVRAILSHASAADAPAHLEFLSQSLAQALEEVAQSDPPLQLRLRLFDIAGAKVVAHQEKHLQDGVKLLDMEQEDPKSGLQMAREATVEGVTPQVNWVIRQYVEELLHAYYPHVSEAVEGILEFGDGRKYDYCMFESALDVLAQDTGNAIFMQRILVELCKLRLGSRRRKRFAVVAEDAVDAIMVLAPSLSSSSLDAFASWFAFHLSVGSPQWPFGKWDQLARLDKEGDEDAASGEGEENAEETSKGVEKKTMSAANRVRCGFLRRVLELHANLSLRDNLLETLSPAVRERFLVAERRPNSRFLPETGAPTLAGLGAAEIADFVRQKPEEDEFRQWFAAKAEKLTKEDQAECLLHGILLAGQPTFTHTARALERLLPVLKEVFAESELSGTALAGAARSFWKASSQWSSYVLYTLVRLKVIKALDVTMYCLSLVNDKANFGNEWVFSLLQGVLDASSSSAGDGSNEDVQSILAAIGEKRDSLVGTDSRDKERLDRLFIRNRAQT</sequence>
<evidence type="ECO:0000256" key="1">
    <source>
        <dbReference type="SAM" id="MobiDB-lite"/>
    </source>
</evidence>
<feature type="compositionally biased region" description="Acidic residues" evidence="1">
    <location>
        <begin position="573"/>
        <end position="588"/>
    </location>
</feature>
<reference evidence="3 4" key="1">
    <citation type="submission" date="2017-12" db="EMBL/GenBank/DDBJ databases">
        <title>Sequencing, de novo assembly and annotation of complete genome of a new Thraustochytrid species, strain FCC1311.</title>
        <authorList>
            <person name="Sedici K."/>
            <person name="Godart F."/>
            <person name="Aiese Cigliano R."/>
            <person name="Sanseverino W."/>
            <person name="Barakat M."/>
            <person name="Ortet P."/>
            <person name="Marechal E."/>
            <person name="Cagnac O."/>
            <person name="Amato A."/>
        </authorList>
    </citation>
    <scope>NUCLEOTIDE SEQUENCE [LARGE SCALE GENOMIC DNA]</scope>
</reference>